<dbReference type="InterPro" id="IPR039380">
    <property type="entry name" value="Toxin-ParB-like"/>
</dbReference>
<feature type="signal peptide" evidence="2">
    <location>
        <begin position="1"/>
        <end position="32"/>
    </location>
</feature>
<evidence type="ECO:0000313" key="4">
    <source>
        <dbReference type="EMBL" id="SMO47361.1"/>
    </source>
</evidence>
<dbReference type="Gene3D" id="2.180.10.10">
    <property type="entry name" value="RHS repeat-associated core"/>
    <property type="match status" value="1"/>
</dbReference>
<proteinExistence type="predicted"/>
<feature type="region of interest" description="Disordered" evidence="1">
    <location>
        <begin position="1008"/>
        <end position="1027"/>
    </location>
</feature>
<evidence type="ECO:0000256" key="2">
    <source>
        <dbReference type="SAM" id="SignalP"/>
    </source>
</evidence>
<name>A0A521BKK6_9FLAO</name>
<keyword evidence="2" id="KW-0732">Signal</keyword>
<sequence>MKNNINILYTGKLKMKKCFSVFALALSLAAGAQTTTENYVYSKVTLSENGSKKSETIQYFDGLGRPKQTIQVKSTPLGQDIVMPVTYDQLGRQTRSILPVPMPTSNLGIQNVSEATANAYYGVPNAYSEQKLEASPLARVLETASPGAEWAMNSGHTRKAAYEINKNSDKVKKFSFTNSWVSTIAVSSVPTVSFYNEKVLVKTSGTDEDGNKTIEFTNGLGQTVLVRKVITATENADTYYLYNDYGQLIYVISPKAEAQITSNNNVVTQQILDDLCYQYKYDNKGRLAEKKIPGKGWEYMVYNKADRLILTQDTVLKEKGQWLFTKYDQFGRVVYTGITNNAASRASMQNSANVNTNLYETRTAAAGLTINSMPVYYTNLSTPTGVTQILSVNYYDTYPEYSFNPAFPSTIFGKPVLTDNLTGNLSTRALPVMSLVKNIEDDSWTKSYSYYDTKGRPVGGYSINHLGGYTRTESELDFAGVPLQVKTYHKRLNTDMERVITEVFTYDNQNRLLTHTHQVDSNTPEILNQNKYNELSQLQSKKVGGTSAASPLQVVDYTYNIRGWITKINDPANLNGKLFGYEIKYQNPVYTNIAAGKFNGNIAEIDWKNSSEDVLKRYSYSYDVLNRLKDAIYTEPNATNPYNNNYNENLTYDLNGNIATLKRNAFPVSGNTSTLVDDLTYQYTGNRLTKVTENALNDTGYEGGNNPITYDLNGNMKDMLDKGIQSIGYNYLNLSDNYTIQQTVPLGGTFSSTINYLYRADGSKLRKTFSTTPLRGSTSTTVTDYLDGFQYSYSEGGGICITCRTENAYEQQAYKGISGIILPGEGIWKLDFVPTAEGVYSFTENRYIYQYRDHLGNTRISFAKNSEGALEVTDTNNYYPFGLNHISGMFSTSGFGSYYSYKYNGKELQETGMFDYGARMYMPDLGRWGVIDPLAEASRRFTPYHYGNNNPIRFIDPDGRLTVDNLQGGYSTGSAVADFMYRTGLSSDERNMPLFYRNEGGAMIRTEALGNEGQGGGSGPTPRSSTGPGVIERFISWLFGGKKKVVRLEVGQVERVQQTALFGLIRNANVNANGESPLEQYRTWRDNPSYHAGESWLDRFARNVNSSHMEILQDEGSGGGLMFGGYGKTIAAAEEVSMTSKIAAEAEANGILSTQRGINPAKVAEYFEQMSNGTYKPTGGAGYIYEGKYILTDGNHRMNAAIQHGIESGNFKYVEEIINKGNFIRRNPLIDNYKVYKLPVK</sequence>
<dbReference type="RefSeq" id="WP_142717017.1">
    <property type="nucleotide sequence ID" value="NZ_FXTC01000001.1"/>
</dbReference>
<protein>
    <submittedName>
        <fullName evidence="4">RHS repeat-associated core domain-containing protein</fullName>
    </submittedName>
</protein>
<dbReference type="InterPro" id="IPR050708">
    <property type="entry name" value="T6SS_VgrG/RHS"/>
</dbReference>
<accession>A0A521BKK6</accession>
<dbReference type="PANTHER" id="PTHR32305">
    <property type="match status" value="1"/>
</dbReference>
<keyword evidence="5" id="KW-1185">Reference proteome</keyword>
<dbReference type="InterPro" id="IPR022385">
    <property type="entry name" value="Rhs_assc_core"/>
</dbReference>
<dbReference type="NCBIfam" id="TIGR03696">
    <property type="entry name" value="Rhs_assc_core"/>
    <property type="match status" value="1"/>
</dbReference>
<reference evidence="4 5" key="1">
    <citation type="submission" date="2017-05" db="EMBL/GenBank/DDBJ databases">
        <authorList>
            <person name="Varghese N."/>
            <person name="Submissions S."/>
        </authorList>
    </citation>
    <scope>NUCLEOTIDE SEQUENCE [LARGE SCALE GENOMIC DNA]</scope>
    <source>
        <strain evidence="4 5">DSM 29371</strain>
    </source>
</reference>
<dbReference type="EMBL" id="FXTC01000001">
    <property type="protein sequence ID" value="SMO47361.1"/>
    <property type="molecule type" value="Genomic_DNA"/>
</dbReference>
<organism evidence="4 5">
    <name type="scientific">Chryseobacterium rhizoplanae</name>
    <dbReference type="NCBI Taxonomy" id="1609531"/>
    <lineage>
        <taxon>Bacteria</taxon>
        <taxon>Pseudomonadati</taxon>
        <taxon>Bacteroidota</taxon>
        <taxon>Flavobacteriia</taxon>
        <taxon>Flavobacteriales</taxon>
        <taxon>Weeksellaceae</taxon>
        <taxon>Chryseobacterium group</taxon>
        <taxon>Chryseobacterium</taxon>
    </lineage>
</organism>
<dbReference type="Proteomes" id="UP000316916">
    <property type="component" value="Unassembled WGS sequence"/>
</dbReference>
<dbReference type="PANTHER" id="PTHR32305:SF15">
    <property type="entry name" value="PROTEIN RHSA-RELATED"/>
    <property type="match status" value="1"/>
</dbReference>
<feature type="chain" id="PRO_5022031499" evidence="2">
    <location>
        <begin position="33"/>
        <end position="1241"/>
    </location>
</feature>
<evidence type="ECO:0000313" key="5">
    <source>
        <dbReference type="Proteomes" id="UP000316916"/>
    </source>
</evidence>
<evidence type="ECO:0000259" key="3">
    <source>
        <dbReference type="Pfam" id="PF20041"/>
    </source>
</evidence>
<dbReference type="InterPro" id="IPR045619">
    <property type="entry name" value="DUF6443"/>
</dbReference>
<dbReference type="CDD" id="cd16392">
    <property type="entry name" value="toxin-ParB"/>
    <property type="match status" value="1"/>
</dbReference>
<dbReference type="Pfam" id="PF20041">
    <property type="entry name" value="DUF6443"/>
    <property type="match status" value="1"/>
</dbReference>
<gene>
    <name evidence="4" type="ORF">SAMN06265171_1011071</name>
</gene>
<evidence type="ECO:0000256" key="1">
    <source>
        <dbReference type="SAM" id="MobiDB-lite"/>
    </source>
</evidence>
<dbReference type="AlphaFoldDB" id="A0A521BKK6"/>
<feature type="domain" description="DUF6443" evidence="3">
    <location>
        <begin position="38"/>
        <end position="163"/>
    </location>
</feature>